<feature type="domain" description="Helicase HerA central" evidence="1">
    <location>
        <begin position="10"/>
        <end position="73"/>
    </location>
</feature>
<dbReference type="Pfam" id="PF18974">
    <property type="entry name" value="DUF5710"/>
    <property type="match status" value="1"/>
</dbReference>
<evidence type="ECO:0000259" key="2">
    <source>
        <dbReference type="Pfam" id="PF18974"/>
    </source>
</evidence>
<dbReference type="InterPro" id="IPR043764">
    <property type="entry name" value="DUF5710"/>
</dbReference>
<protein>
    <submittedName>
        <fullName evidence="3">DUF87 domain-containing protein</fullName>
    </submittedName>
</protein>
<dbReference type="PANTHER" id="PTHR30121">
    <property type="entry name" value="UNCHARACTERIZED PROTEIN YJGR-RELATED"/>
    <property type="match status" value="1"/>
</dbReference>
<proteinExistence type="predicted"/>
<feature type="domain" description="DUF5710" evidence="2">
    <location>
        <begin position="169"/>
        <end position="212"/>
    </location>
</feature>
<sequence>MRIPFGLHAGAASKQQERQVAWDSREAINGHMLLLGMSGAGKTHQLRRMISSLLDTASPQATPRIHIFDIHGDIEIPSASTVLFSEQSGYGLNPLVVDSDPHFGGVRKKIQGFISTLNKTSRQLGGKQEAVLRNLLTDVYEAHGFVLDDPTTWVVNPNDQRLVSVEPGRFYIDVPIAEKDDAKALGARWDGTVRSWFIPESDYTGDITSWPPKRLARTHPSIEDVLRHARHILKRSFFGCDQKSIVQLGIANKAAQAMRKKLLDAFKNSEYGKPDPDALEALEKAKEKAQEAYANYVESITTGFEIESVMKYDSMDVLKSVIDRLENLNAIGIFKSETPPFEQDNPLWRYQLQALSMEERKLFVLFRLAQLFTEAVKRGEQTEILDVIILDEGHVYTDDDPDNIINTIAKEARKFGLALIIASQNPNHFPDDFITSVGTKIILGIDESHWAGAMRKMRLTEKELSWIKLQSTCMVQIKQRGATKNEWQWTLLKERL</sequence>
<dbReference type="SUPFAM" id="SSF52540">
    <property type="entry name" value="P-loop containing nucleoside triphosphate hydrolases"/>
    <property type="match status" value="1"/>
</dbReference>
<reference evidence="3" key="1">
    <citation type="submission" date="2018-10" db="EMBL/GenBank/DDBJ databases">
        <authorList>
            <consortium name="NARMS: The National Antimicrobial Resistance Monitoring System"/>
        </authorList>
    </citation>
    <scope>NUCLEOTIDE SEQUENCE [LARGE SCALE GENOMIC DNA]</scope>
    <source>
        <strain evidence="3">CVM N17EC0388</strain>
    </source>
</reference>
<dbReference type="EMBL" id="RNRV01000013">
    <property type="protein sequence ID" value="MHO04650.1"/>
    <property type="molecule type" value="Genomic_DNA"/>
</dbReference>
<dbReference type="AlphaFoldDB" id="A0A3L0VXJ3"/>
<dbReference type="PANTHER" id="PTHR30121:SF6">
    <property type="entry name" value="SLR6007 PROTEIN"/>
    <property type="match status" value="1"/>
</dbReference>
<gene>
    <name evidence="3" type="ORF">D9F05_09720</name>
</gene>
<name>A0A3L0VXJ3_ECOLX</name>
<evidence type="ECO:0000313" key="3">
    <source>
        <dbReference type="EMBL" id="MHO04650.1"/>
    </source>
</evidence>
<dbReference type="InterPro" id="IPR051162">
    <property type="entry name" value="T4SS_component"/>
</dbReference>
<dbReference type="Pfam" id="PF01935">
    <property type="entry name" value="DUF87"/>
    <property type="match status" value="1"/>
</dbReference>
<dbReference type="Gene3D" id="3.40.50.300">
    <property type="entry name" value="P-loop containing nucleotide triphosphate hydrolases"/>
    <property type="match status" value="2"/>
</dbReference>
<accession>A0A3L0VXJ3</accession>
<comment type="caution">
    <text evidence="3">The sequence shown here is derived from an EMBL/GenBank/DDBJ whole genome shotgun (WGS) entry which is preliminary data.</text>
</comment>
<dbReference type="InterPro" id="IPR002789">
    <property type="entry name" value="HerA_central"/>
</dbReference>
<evidence type="ECO:0000259" key="1">
    <source>
        <dbReference type="Pfam" id="PF01935"/>
    </source>
</evidence>
<organism evidence="3">
    <name type="scientific">Escherichia coli</name>
    <dbReference type="NCBI Taxonomy" id="562"/>
    <lineage>
        <taxon>Bacteria</taxon>
        <taxon>Pseudomonadati</taxon>
        <taxon>Pseudomonadota</taxon>
        <taxon>Gammaproteobacteria</taxon>
        <taxon>Enterobacterales</taxon>
        <taxon>Enterobacteriaceae</taxon>
        <taxon>Escherichia</taxon>
    </lineage>
</organism>
<dbReference type="InterPro" id="IPR027417">
    <property type="entry name" value="P-loop_NTPase"/>
</dbReference>